<comment type="caution">
    <text evidence="2">The sequence shown here is derived from an EMBL/GenBank/DDBJ whole genome shotgun (WGS) entry which is preliminary data.</text>
</comment>
<evidence type="ECO:0000256" key="1">
    <source>
        <dbReference type="SAM" id="MobiDB-lite"/>
    </source>
</evidence>
<keyword evidence="3" id="KW-1185">Reference proteome</keyword>
<accession>A0A9P6DFP2</accession>
<dbReference type="Proteomes" id="UP000807025">
    <property type="component" value="Unassembled WGS sequence"/>
</dbReference>
<name>A0A9P6DFP2_PLEER</name>
<feature type="region of interest" description="Disordered" evidence="1">
    <location>
        <begin position="449"/>
        <end position="476"/>
    </location>
</feature>
<dbReference type="EMBL" id="MU154578">
    <property type="protein sequence ID" value="KAF9493990.1"/>
    <property type="molecule type" value="Genomic_DNA"/>
</dbReference>
<feature type="compositionally biased region" description="Basic and acidic residues" evidence="1">
    <location>
        <begin position="449"/>
        <end position="462"/>
    </location>
</feature>
<gene>
    <name evidence="2" type="ORF">BDN71DRAFT_1432073</name>
</gene>
<organism evidence="2 3">
    <name type="scientific">Pleurotus eryngii</name>
    <name type="common">Boletus of the steppes</name>
    <dbReference type="NCBI Taxonomy" id="5323"/>
    <lineage>
        <taxon>Eukaryota</taxon>
        <taxon>Fungi</taxon>
        <taxon>Dikarya</taxon>
        <taxon>Basidiomycota</taxon>
        <taxon>Agaricomycotina</taxon>
        <taxon>Agaricomycetes</taxon>
        <taxon>Agaricomycetidae</taxon>
        <taxon>Agaricales</taxon>
        <taxon>Pleurotineae</taxon>
        <taxon>Pleurotaceae</taxon>
        <taxon>Pleurotus</taxon>
    </lineage>
</organism>
<sequence length="495" mass="55517">MPEYVEALSSCLLAQHWFNSVKNSTSLLLKAIYVDATLDEQQKSRGPLIKMGLPYPLAPDSKVKCGPRLAQNPIYPPISCSAQDAAFQLKDVVYTSSQWRDSILKIDKEVFYSRSRDVLPAPLFDIYLDFEKSLQVMIELARSHQTGKKKCSGPAIETIRKNTNIFVGIGVYTVSEVFHYAAQAHHNIWNLVKKYIPEGQCFITVCCEDRLAYAKWPSVHGKNVTQIPKHLHCQYDKLLMWFQSANDTNAESSEPRPPTPHSQDAGFFDLVKLSYLRVALEQDHNLGDLIAGKEWWKNVGGKVWEENPLHWYFEELDKNDNIELMPTYIHHSILDATLVYLPQGKPMQTSWVYSDLYGGGQKVFWCVVSSLLGNTINANSSTTGACILQALSQVHDKALLSHVIGSSNSYEVGPLDYCGVAHWYHNQIVLCCHDPMDGKCKVANPAVAKQKESSGKENEENNKVQAAASAEQPAPKRHQISADCKLILSAVDYLS</sequence>
<dbReference type="OrthoDB" id="3268838at2759"/>
<proteinExistence type="predicted"/>
<reference evidence="2" key="1">
    <citation type="submission" date="2020-11" db="EMBL/GenBank/DDBJ databases">
        <authorList>
            <consortium name="DOE Joint Genome Institute"/>
            <person name="Ahrendt S."/>
            <person name="Riley R."/>
            <person name="Andreopoulos W."/>
            <person name="Labutti K."/>
            <person name="Pangilinan J."/>
            <person name="Ruiz-Duenas F.J."/>
            <person name="Barrasa J.M."/>
            <person name="Sanchez-Garcia M."/>
            <person name="Camarero S."/>
            <person name="Miyauchi S."/>
            <person name="Serrano A."/>
            <person name="Linde D."/>
            <person name="Babiker R."/>
            <person name="Drula E."/>
            <person name="Ayuso-Fernandez I."/>
            <person name="Pacheco R."/>
            <person name="Padilla G."/>
            <person name="Ferreira P."/>
            <person name="Barriuso J."/>
            <person name="Kellner H."/>
            <person name="Castanera R."/>
            <person name="Alfaro M."/>
            <person name="Ramirez L."/>
            <person name="Pisabarro A.G."/>
            <person name="Kuo A."/>
            <person name="Tritt A."/>
            <person name="Lipzen A."/>
            <person name="He G."/>
            <person name="Yan M."/>
            <person name="Ng V."/>
            <person name="Cullen D."/>
            <person name="Martin F."/>
            <person name="Rosso M.-N."/>
            <person name="Henrissat B."/>
            <person name="Hibbett D."/>
            <person name="Martinez A.T."/>
            <person name="Grigoriev I.V."/>
        </authorList>
    </citation>
    <scope>NUCLEOTIDE SEQUENCE</scope>
    <source>
        <strain evidence="2">ATCC 90797</strain>
    </source>
</reference>
<evidence type="ECO:0000313" key="3">
    <source>
        <dbReference type="Proteomes" id="UP000807025"/>
    </source>
</evidence>
<protein>
    <submittedName>
        <fullName evidence="2">Uncharacterized protein</fullName>
    </submittedName>
</protein>
<dbReference type="AlphaFoldDB" id="A0A9P6DFP2"/>
<evidence type="ECO:0000313" key="2">
    <source>
        <dbReference type="EMBL" id="KAF9493990.1"/>
    </source>
</evidence>